<evidence type="ECO:0000313" key="4">
    <source>
        <dbReference type="Proteomes" id="UP000279994"/>
    </source>
</evidence>
<feature type="transmembrane region" description="Helical" evidence="2">
    <location>
        <begin position="129"/>
        <end position="147"/>
    </location>
</feature>
<feature type="region of interest" description="Disordered" evidence="1">
    <location>
        <begin position="907"/>
        <end position="936"/>
    </location>
</feature>
<accession>A0A3N0GNS1</accession>
<dbReference type="AlphaFoldDB" id="A0A3N0GNS1"/>
<dbReference type="Proteomes" id="UP000279994">
    <property type="component" value="Unassembled WGS sequence"/>
</dbReference>
<sequence length="1033" mass="108105">MSTPDPDVKGHEPVKGRPGAAVRVLVVLLVCVAGVVGWRAVAEGLAPPVEIVGYPSFAGFDFHRQFLVYRLVVWVLPLCLVLVVALLRRRFSSPSDTSGDHLDPWPTGPVGSAAPVGAREGRVTTAAQVVLSSALVALAVSTVSASPGGHVDLGGSLAAVAYAGSVVALGALVARRAAQDLPAAVATVNGLVSGLLAPVAVWLFAHGSAVEVDRAGRDHWRWLPWWCPLVVVGLLCLHLARTHRRGGSLARLGSRAATTLVVPAVLFLLVARMPGQVVRIEGFDDMQGVTGADLLGHGFFPWRDFIFIHGVFEDALRSVVGFHLFEHSLWGSQAASGVVWIPLGWIGLYALGAWSARGRAFAAVPALVLAVTAAQHLAFPDRWLGAAYVFVILGQAIRTRSPAWTVALTFGLFVEAVLVPEAVYQVVACAVALLAADVVQRTPGDSVVSGLRRTVTFGVTGAALSAVWLLYLATQHAASDFVGYYRLFGPGHAESGTLPVGPYVSTAWYLTFCATTALVVVTFAVLGRALLERRPTDEITWLLLATALFAGLYGEKAVGRFDDPHVQQSVTAALPLVFVWLAVGFGRLESRWRSGTLAGPRLTSSLPLPTLATAFLLVAVPVTASAAWDAPGRAVATASGLRTPGIGYHAAQAMAPDTLSDLGAVVRSLGGDGPVFDFSNSPGIVHFLLHTAPATRYFHVSMAIAPDAQRDLVRRLEVARPRVVVFDSDLFGLATWDGVSNQVRHYLVSDFVLSGWTPVVRSHGMLFLLRNDLVRSRPALPALAEPPETTDLDRSTCDWGLAAAYLPSAGSGTPVTLGVGRPSSVRRLVVSGWAYDPTTDAGVRTIVVRVGGTTVATLAAHEPRPRLAATIGIAGAAQAGFDADVVIPAAGDVQVVAIGASGSTPLAVADGEDDAPATRRPGSAPLGRLDSLQTSTGTLSPVEVPAGLRLSDYHLATLSSGGHAMGASTLTLVDGGPAGSAGHVIRARTLPDLRALRVRVGSCLAWRGVEADRLNLLQEGGSPVDRIVLSGVS</sequence>
<feature type="transmembrane region" description="Helical" evidence="2">
    <location>
        <begin position="181"/>
        <end position="203"/>
    </location>
</feature>
<keyword evidence="2" id="KW-0812">Transmembrane</keyword>
<feature type="transmembrane region" description="Helical" evidence="2">
    <location>
        <begin position="566"/>
        <end position="585"/>
    </location>
</feature>
<feature type="transmembrane region" description="Helical" evidence="2">
    <location>
        <begin position="334"/>
        <end position="354"/>
    </location>
</feature>
<feature type="transmembrane region" description="Helical" evidence="2">
    <location>
        <begin position="252"/>
        <end position="271"/>
    </location>
</feature>
<feature type="transmembrane region" description="Helical" evidence="2">
    <location>
        <begin position="20"/>
        <end position="41"/>
    </location>
</feature>
<proteinExistence type="predicted"/>
<dbReference type="EMBL" id="RJSF01000040">
    <property type="protein sequence ID" value="RNM13798.1"/>
    <property type="molecule type" value="Genomic_DNA"/>
</dbReference>
<protein>
    <submittedName>
        <fullName evidence="3">Uncharacterized protein</fullName>
    </submittedName>
</protein>
<feature type="transmembrane region" description="Helical" evidence="2">
    <location>
        <begin position="223"/>
        <end position="240"/>
    </location>
</feature>
<keyword evidence="2" id="KW-1133">Transmembrane helix</keyword>
<organism evidence="3 4">
    <name type="scientific">Nocardioides pocheonensis</name>
    <dbReference type="NCBI Taxonomy" id="661485"/>
    <lineage>
        <taxon>Bacteria</taxon>
        <taxon>Bacillati</taxon>
        <taxon>Actinomycetota</taxon>
        <taxon>Actinomycetes</taxon>
        <taxon>Propionibacteriales</taxon>
        <taxon>Nocardioidaceae</taxon>
        <taxon>Nocardioides</taxon>
    </lineage>
</organism>
<feature type="transmembrane region" description="Helical" evidence="2">
    <location>
        <begin position="153"/>
        <end position="174"/>
    </location>
</feature>
<gene>
    <name evidence="3" type="ORF">EFL26_12570</name>
</gene>
<evidence type="ECO:0000256" key="2">
    <source>
        <dbReference type="SAM" id="Phobius"/>
    </source>
</evidence>
<feature type="transmembrane region" description="Helical" evidence="2">
    <location>
        <begin position="422"/>
        <end position="439"/>
    </location>
</feature>
<reference evidence="3 4" key="1">
    <citation type="submission" date="2018-11" db="EMBL/GenBank/DDBJ databases">
        <authorList>
            <person name="Li F."/>
        </authorList>
    </citation>
    <scope>NUCLEOTIDE SEQUENCE [LARGE SCALE GENOMIC DNA]</scope>
    <source>
        <strain evidence="3 4">Gsoil 818</strain>
    </source>
</reference>
<comment type="caution">
    <text evidence="3">The sequence shown here is derived from an EMBL/GenBank/DDBJ whole genome shotgun (WGS) entry which is preliminary data.</text>
</comment>
<feature type="transmembrane region" description="Helical" evidence="2">
    <location>
        <begin position="507"/>
        <end position="526"/>
    </location>
</feature>
<feature type="transmembrane region" description="Helical" evidence="2">
    <location>
        <begin position="67"/>
        <end position="87"/>
    </location>
</feature>
<name>A0A3N0GNS1_9ACTN</name>
<feature type="transmembrane region" description="Helical" evidence="2">
    <location>
        <begin position="361"/>
        <end position="379"/>
    </location>
</feature>
<evidence type="ECO:0000313" key="3">
    <source>
        <dbReference type="EMBL" id="RNM13798.1"/>
    </source>
</evidence>
<dbReference type="RefSeq" id="WP_123223205.1">
    <property type="nucleotide sequence ID" value="NZ_RJSF01000040.1"/>
</dbReference>
<feature type="transmembrane region" description="Helical" evidence="2">
    <location>
        <begin position="451"/>
        <end position="471"/>
    </location>
</feature>
<evidence type="ECO:0000256" key="1">
    <source>
        <dbReference type="SAM" id="MobiDB-lite"/>
    </source>
</evidence>
<keyword evidence="2" id="KW-0472">Membrane</keyword>
<feature type="transmembrane region" description="Helical" evidence="2">
    <location>
        <begin position="606"/>
        <end position="628"/>
    </location>
</feature>
<feature type="transmembrane region" description="Helical" evidence="2">
    <location>
        <begin position="538"/>
        <end position="554"/>
    </location>
</feature>
<keyword evidence="4" id="KW-1185">Reference proteome</keyword>